<evidence type="ECO:0000313" key="2">
    <source>
        <dbReference type="EMBL" id="KAL3692306.1"/>
    </source>
</evidence>
<protein>
    <submittedName>
        <fullName evidence="2">Uncharacterized protein</fullName>
    </submittedName>
</protein>
<gene>
    <name evidence="2" type="ORF">R1sor_005957</name>
</gene>
<feature type="signal peptide" evidence="1">
    <location>
        <begin position="1"/>
        <end position="28"/>
    </location>
</feature>
<organism evidence="2 3">
    <name type="scientific">Riccia sorocarpa</name>
    <dbReference type="NCBI Taxonomy" id="122646"/>
    <lineage>
        <taxon>Eukaryota</taxon>
        <taxon>Viridiplantae</taxon>
        <taxon>Streptophyta</taxon>
        <taxon>Embryophyta</taxon>
        <taxon>Marchantiophyta</taxon>
        <taxon>Marchantiopsida</taxon>
        <taxon>Marchantiidae</taxon>
        <taxon>Marchantiales</taxon>
        <taxon>Ricciaceae</taxon>
        <taxon>Riccia</taxon>
    </lineage>
</organism>
<comment type="caution">
    <text evidence="2">The sequence shown here is derived from an EMBL/GenBank/DDBJ whole genome shotgun (WGS) entry which is preliminary data.</text>
</comment>
<evidence type="ECO:0000313" key="3">
    <source>
        <dbReference type="Proteomes" id="UP001633002"/>
    </source>
</evidence>
<keyword evidence="3" id="KW-1185">Reference proteome</keyword>
<dbReference type="EMBL" id="JBJQOH010000003">
    <property type="protein sequence ID" value="KAL3692306.1"/>
    <property type="molecule type" value="Genomic_DNA"/>
</dbReference>
<keyword evidence="1" id="KW-0732">Signal</keyword>
<dbReference type="Proteomes" id="UP001633002">
    <property type="component" value="Unassembled WGS sequence"/>
</dbReference>
<dbReference type="AlphaFoldDB" id="A0ABD3HQ93"/>
<reference evidence="2 3" key="1">
    <citation type="submission" date="2024-09" db="EMBL/GenBank/DDBJ databases">
        <title>Chromosome-scale assembly of Riccia sorocarpa.</title>
        <authorList>
            <person name="Paukszto L."/>
        </authorList>
    </citation>
    <scope>NUCLEOTIDE SEQUENCE [LARGE SCALE GENOMIC DNA]</scope>
    <source>
        <strain evidence="2">LP-2024</strain>
        <tissue evidence="2">Aerial parts of the thallus</tissue>
    </source>
</reference>
<name>A0ABD3HQ93_9MARC</name>
<proteinExistence type="predicted"/>
<dbReference type="PANTHER" id="PTHR35567:SF1">
    <property type="entry name" value="CONSERVED FUNGAL PROTEIN (AFU_ORTHOLOGUE AFUA_1G14230)"/>
    <property type="match status" value="1"/>
</dbReference>
<evidence type="ECO:0000256" key="1">
    <source>
        <dbReference type="SAM" id="SignalP"/>
    </source>
</evidence>
<accession>A0ABD3HQ93</accession>
<sequence length="231" mass="25151">MAKYHESAVLVLSICLAVSFLSFPGADASFGLDLTVEELGLAVNFSVPCDLPTGIAIPDKGGLLTPNLLAVGYQRYMYNGTSWQFSGQHAYLYNKTLDKVGRLYGGRNRRVTFELYAGQSALATTAKATVHAKPVKNVYQTFSIPLQLLNVTGTSEISNYAAADYIQRFGTQNGLPPANLKAKKATFFNSGFSAFYAFYLPLELSPQLATRVPRCGDERFYGVQFGTIPGL</sequence>
<dbReference type="PANTHER" id="PTHR35567">
    <property type="entry name" value="MALATE DEHYDROGENASE (AFU_ORTHOLOGUE AFUA_2G13800)"/>
    <property type="match status" value="1"/>
</dbReference>
<feature type="chain" id="PRO_5044849556" evidence="1">
    <location>
        <begin position="29"/>
        <end position="231"/>
    </location>
</feature>